<dbReference type="Gene3D" id="3.60.15.10">
    <property type="entry name" value="Ribonuclease Z/Hydroxyacylglutathione hydrolase-like"/>
    <property type="match status" value="1"/>
</dbReference>
<proteinExistence type="predicted"/>
<dbReference type="GO" id="GO:0016787">
    <property type="term" value="F:hydrolase activity"/>
    <property type="evidence" value="ECO:0007669"/>
    <property type="project" value="UniProtKB-KW"/>
</dbReference>
<dbReference type="Proteomes" id="UP000451860">
    <property type="component" value="Unassembled WGS sequence"/>
</dbReference>
<keyword evidence="3" id="KW-1185">Reference proteome</keyword>
<dbReference type="PANTHER" id="PTHR42951">
    <property type="entry name" value="METALLO-BETA-LACTAMASE DOMAIN-CONTAINING"/>
    <property type="match status" value="1"/>
</dbReference>
<protein>
    <submittedName>
        <fullName evidence="2">MBL fold metallo-hydrolase</fullName>
    </submittedName>
</protein>
<organism evidence="2 3">
    <name type="scientific">Georgenia thermotolerans</name>
    <dbReference type="NCBI Taxonomy" id="527326"/>
    <lineage>
        <taxon>Bacteria</taxon>
        <taxon>Bacillati</taxon>
        <taxon>Actinomycetota</taxon>
        <taxon>Actinomycetes</taxon>
        <taxon>Micrococcales</taxon>
        <taxon>Bogoriellaceae</taxon>
        <taxon>Georgenia</taxon>
    </lineage>
</organism>
<comment type="caution">
    <text evidence="2">The sequence shown here is derived from an EMBL/GenBank/DDBJ whole genome shotgun (WGS) entry which is preliminary data.</text>
</comment>
<reference evidence="2 3" key="1">
    <citation type="submission" date="2019-10" db="EMBL/GenBank/DDBJ databases">
        <title>Georgenia wutianyii sp. nov. and Georgenia yuyongxinii sp. nov. isolated from plateau pika (Ochotona curzoniae) in the Qinghai-Tibet plateau of China.</title>
        <authorList>
            <person name="Tian Z."/>
        </authorList>
    </citation>
    <scope>NUCLEOTIDE SEQUENCE [LARGE SCALE GENOMIC DNA]</scope>
    <source>
        <strain evidence="2 3">DSM 21501</strain>
    </source>
</reference>
<dbReference type="OrthoDB" id="3813329at2"/>
<accession>A0A7J5UU91</accession>
<dbReference type="InterPro" id="IPR050855">
    <property type="entry name" value="NDM-1-like"/>
</dbReference>
<dbReference type="SUPFAM" id="SSF56281">
    <property type="entry name" value="Metallo-hydrolase/oxidoreductase"/>
    <property type="match status" value="1"/>
</dbReference>
<evidence type="ECO:0000313" key="2">
    <source>
        <dbReference type="EMBL" id="KAE8765847.1"/>
    </source>
</evidence>
<evidence type="ECO:0000259" key="1">
    <source>
        <dbReference type="SMART" id="SM00849"/>
    </source>
</evidence>
<sequence length="273" mass="29620">MLQHVAEGVLVHESEFIRSNSVVVQGRAGVLLIDPGITSHEMAALANDLRGLDQPVVAGFSTHPDWDHVLWHANFGDAPRYGTARCAASIQELLSQEDWQVRIAEGLPPEFADDIPMDLLGLITGLPAGATQIHWDGPAVRIIEHQAHAPGHAALLIEESGVLVAGDMLSDILMPFLDLDATDPIGDYLATLRLFETVADDVAAVIPGHGAVGRADQVRARIDQDRAYVQALRGGGVFDDPRVGPSAPLEWLPDVHRWQVQRLAQREPDTTHE</sequence>
<dbReference type="Pfam" id="PF00753">
    <property type="entry name" value="Lactamase_B"/>
    <property type="match status" value="1"/>
</dbReference>
<dbReference type="SMART" id="SM00849">
    <property type="entry name" value="Lactamase_B"/>
    <property type="match status" value="1"/>
</dbReference>
<dbReference type="InterPro" id="IPR001279">
    <property type="entry name" value="Metallo-B-lactamas"/>
</dbReference>
<dbReference type="AlphaFoldDB" id="A0A7J5UU91"/>
<evidence type="ECO:0000313" key="3">
    <source>
        <dbReference type="Proteomes" id="UP000451860"/>
    </source>
</evidence>
<gene>
    <name evidence="2" type="ORF">GB883_01960</name>
</gene>
<dbReference type="RefSeq" id="WP_152200677.1">
    <property type="nucleotide sequence ID" value="NZ_VUKF01000004.1"/>
</dbReference>
<feature type="domain" description="Metallo-beta-lactamase" evidence="1">
    <location>
        <begin position="18"/>
        <end position="209"/>
    </location>
</feature>
<name>A0A7J5UU91_9MICO</name>
<dbReference type="InterPro" id="IPR036866">
    <property type="entry name" value="RibonucZ/Hydroxyglut_hydro"/>
</dbReference>
<dbReference type="EMBL" id="WHJE01000004">
    <property type="protein sequence ID" value="KAE8765847.1"/>
    <property type="molecule type" value="Genomic_DNA"/>
</dbReference>
<keyword evidence="2" id="KW-0378">Hydrolase</keyword>
<dbReference type="PANTHER" id="PTHR42951:SF22">
    <property type="entry name" value="METALLO BETA-LACTAMASE SUPERFAMILY LIPOPROTEIN"/>
    <property type="match status" value="1"/>
</dbReference>